<evidence type="ECO:0000313" key="3">
    <source>
        <dbReference type="Proteomes" id="UP001595748"/>
    </source>
</evidence>
<dbReference type="Proteomes" id="UP001595748">
    <property type="component" value="Unassembled WGS sequence"/>
</dbReference>
<dbReference type="EMBL" id="JBHRZF010000091">
    <property type="protein sequence ID" value="MFC3860694.1"/>
    <property type="molecule type" value="Genomic_DNA"/>
</dbReference>
<feature type="transmembrane region" description="Helical" evidence="1">
    <location>
        <begin position="66"/>
        <end position="83"/>
    </location>
</feature>
<dbReference type="RefSeq" id="WP_380076872.1">
    <property type="nucleotide sequence ID" value="NZ_JBHRZF010000091.1"/>
</dbReference>
<comment type="caution">
    <text evidence="2">The sequence shown here is derived from an EMBL/GenBank/DDBJ whole genome shotgun (WGS) entry which is preliminary data.</text>
</comment>
<protein>
    <recommendedName>
        <fullName evidence="4">DUF3017 family protein</fullName>
    </recommendedName>
</protein>
<evidence type="ECO:0000313" key="2">
    <source>
        <dbReference type="EMBL" id="MFC3860694.1"/>
    </source>
</evidence>
<reference evidence="3" key="1">
    <citation type="journal article" date="2019" name="Int. J. Syst. Evol. Microbiol.">
        <title>The Global Catalogue of Microorganisms (GCM) 10K type strain sequencing project: providing services to taxonomists for standard genome sequencing and annotation.</title>
        <authorList>
            <consortium name="The Broad Institute Genomics Platform"/>
            <consortium name="The Broad Institute Genome Sequencing Center for Infectious Disease"/>
            <person name="Wu L."/>
            <person name="Ma J."/>
        </authorList>
    </citation>
    <scope>NUCLEOTIDE SEQUENCE [LARGE SCALE GENOMIC DNA]</scope>
    <source>
        <strain evidence="3">CCTCC AB 2013263</strain>
    </source>
</reference>
<evidence type="ECO:0008006" key="4">
    <source>
        <dbReference type="Google" id="ProtNLM"/>
    </source>
</evidence>
<organism evidence="2 3">
    <name type="scientific">Deinococcus antarcticus</name>
    <dbReference type="NCBI Taxonomy" id="1298767"/>
    <lineage>
        <taxon>Bacteria</taxon>
        <taxon>Thermotogati</taxon>
        <taxon>Deinococcota</taxon>
        <taxon>Deinococci</taxon>
        <taxon>Deinococcales</taxon>
        <taxon>Deinococcaceae</taxon>
        <taxon>Deinococcus</taxon>
    </lineage>
</organism>
<evidence type="ECO:0000256" key="1">
    <source>
        <dbReference type="SAM" id="Phobius"/>
    </source>
</evidence>
<gene>
    <name evidence="2" type="ORF">ACFOPQ_07955</name>
</gene>
<keyword evidence="3" id="KW-1185">Reference proteome</keyword>
<keyword evidence="1" id="KW-1133">Transmembrane helix</keyword>
<keyword evidence="1" id="KW-0472">Membrane</keyword>
<proteinExistence type="predicted"/>
<name>A0ABV8A4S0_9DEIO</name>
<accession>A0ABV8A4S0</accession>
<feature type="transmembrane region" description="Helical" evidence="1">
    <location>
        <begin position="12"/>
        <end position="31"/>
    </location>
</feature>
<keyword evidence="1" id="KW-0812">Transmembrane</keyword>
<sequence>MNNGRPAPDLPTMLSLVLLGLLAVLLLLPLMGGPLPSPYLIGGLLLLRLGLQVWRAQMDERLKRPASWALDILLIGLIFYLASNQPLG</sequence>